<evidence type="ECO:0000313" key="7">
    <source>
        <dbReference type="EMBL" id="CRK76500.1"/>
    </source>
</evidence>
<keyword evidence="6" id="KW-0472">Membrane</keyword>
<sequence>MTDMTSNPPRAAKTKSNQTEFAVYFAVILLATLPLACLSWALASLKSKSFQRKGPFARAWSQARIMTPMIFSA</sequence>
<dbReference type="Proteomes" id="UP000048949">
    <property type="component" value="Unassembled WGS sequence"/>
</dbReference>
<reference evidence="7 8" key="1">
    <citation type="submission" date="2015-04" db="EMBL/GenBank/DDBJ databases">
        <authorList>
            <person name="Syromyatnikov M.Y."/>
            <person name="Popov V.N."/>
        </authorList>
    </citation>
    <scope>NUCLEOTIDE SEQUENCE [LARGE SCALE GENOMIC DNA]</scope>
    <source>
        <strain evidence="7 8">CECT 5292</strain>
    </source>
</reference>
<keyword evidence="5" id="KW-0077">Bacteriochlorophyll biosynthesis</keyword>
<comment type="function">
    <text evidence="1">Required for bacteriochlorophyll biosynthesis. Directly involved in the assembly of both the B875 and B800-850 pigment-protein complexes.</text>
</comment>
<evidence type="ECO:0000256" key="1">
    <source>
        <dbReference type="ARBA" id="ARBA00003128"/>
    </source>
</evidence>
<evidence type="ECO:0000256" key="5">
    <source>
        <dbReference type="ARBA" id="ARBA00023181"/>
    </source>
</evidence>
<comment type="similarity">
    <text evidence="2">Belongs to the PufQ family.</text>
</comment>
<keyword evidence="4" id="KW-0149">Chlorophyll biosynthesis</keyword>
<dbReference type="GO" id="GO:0015979">
    <property type="term" value="P:photosynthesis"/>
    <property type="evidence" value="ECO:0007669"/>
    <property type="project" value="UniProtKB-KW"/>
</dbReference>
<evidence type="ECO:0000256" key="2">
    <source>
        <dbReference type="ARBA" id="ARBA00009920"/>
    </source>
</evidence>
<dbReference type="OrthoDB" id="7872505at2"/>
<keyword evidence="8" id="KW-1185">Reference proteome</keyword>
<dbReference type="RefSeq" id="WP_048599905.1">
    <property type="nucleotide sequence ID" value="NZ_CAXIAP010000007.1"/>
</dbReference>
<organism evidence="7 8">
    <name type="scientific">Nereida ignava</name>
    <dbReference type="NCBI Taxonomy" id="282199"/>
    <lineage>
        <taxon>Bacteria</taxon>
        <taxon>Pseudomonadati</taxon>
        <taxon>Pseudomonadota</taxon>
        <taxon>Alphaproteobacteria</taxon>
        <taxon>Rhodobacterales</taxon>
        <taxon>Roseobacteraceae</taxon>
        <taxon>Nereida</taxon>
    </lineage>
</organism>
<dbReference type="Pfam" id="PF05398">
    <property type="entry name" value="PufQ"/>
    <property type="match status" value="1"/>
</dbReference>
<dbReference type="AlphaFoldDB" id="A0A0U1NP37"/>
<name>A0A0U1NP37_9RHOB</name>
<evidence type="ECO:0000256" key="6">
    <source>
        <dbReference type="SAM" id="Phobius"/>
    </source>
</evidence>
<protein>
    <submittedName>
        <fullName evidence="7">PufQ cytochrome subunit</fullName>
    </submittedName>
</protein>
<accession>A0A0U1NP37</accession>
<keyword evidence="6" id="KW-0812">Transmembrane</keyword>
<dbReference type="EMBL" id="CVQV01000022">
    <property type="protein sequence ID" value="CRK76500.1"/>
    <property type="molecule type" value="Genomic_DNA"/>
</dbReference>
<keyword evidence="6" id="KW-1133">Transmembrane helix</keyword>
<proteinExistence type="inferred from homology"/>
<evidence type="ECO:0000256" key="4">
    <source>
        <dbReference type="ARBA" id="ARBA00023171"/>
    </source>
</evidence>
<feature type="transmembrane region" description="Helical" evidence="6">
    <location>
        <begin position="21"/>
        <end position="43"/>
    </location>
</feature>
<dbReference type="InterPro" id="IPR008800">
    <property type="entry name" value="PufQ_cyt-su"/>
</dbReference>
<gene>
    <name evidence="7" type="ORF">NIG5292_02564</name>
</gene>
<keyword evidence="3" id="KW-0602">Photosynthesis</keyword>
<evidence type="ECO:0000256" key="3">
    <source>
        <dbReference type="ARBA" id="ARBA00022531"/>
    </source>
</evidence>
<evidence type="ECO:0000313" key="8">
    <source>
        <dbReference type="Proteomes" id="UP000048949"/>
    </source>
</evidence>
<dbReference type="GO" id="GO:0030494">
    <property type="term" value="P:bacteriochlorophyll biosynthetic process"/>
    <property type="evidence" value="ECO:0007669"/>
    <property type="project" value="UniProtKB-KW"/>
</dbReference>
<dbReference type="STRING" id="282199.GCA_001049735_02563"/>